<feature type="transmembrane region" description="Helical" evidence="6">
    <location>
        <begin position="129"/>
        <end position="148"/>
    </location>
</feature>
<evidence type="ECO:0000256" key="4">
    <source>
        <dbReference type="ARBA" id="ARBA00022989"/>
    </source>
</evidence>
<sequence>MSTVKRFCRSERDKMICGVCGGLGEYFNIDSNIVRIIFIFLAVLAPILILAYIIACLIIPKRSEKGECEPGAAMQITISDFSKSIPMLIGVALVVIGFLIIAYVASSAALPSLTEWLFYYWWRGGRETLLLFEIVVGVFIMVIGLLIIESTRRSA</sequence>
<evidence type="ECO:0000256" key="3">
    <source>
        <dbReference type="ARBA" id="ARBA00022692"/>
    </source>
</evidence>
<feature type="domain" description="Phage shock protein PspC N-terminal" evidence="7">
    <location>
        <begin position="5"/>
        <end position="61"/>
    </location>
</feature>
<dbReference type="PANTHER" id="PTHR33885">
    <property type="entry name" value="PHAGE SHOCK PROTEIN C"/>
    <property type="match status" value="1"/>
</dbReference>
<comment type="subcellular location">
    <subcellularLocation>
        <location evidence="1">Cell membrane</location>
        <topology evidence="1">Single-pass membrane protein</topology>
    </subcellularLocation>
</comment>
<dbReference type="Proteomes" id="UP001529235">
    <property type="component" value="Unassembled WGS sequence"/>
</dbReference>
<organism evidence="8 9">
    <name type="scientific">Ignisphaera cupida</name>
    <dbReference type="NCBI Taxonomy" id="3050454"/>
    <lineage>
        <taxon>Archaea</taxon>
        <taxon>Thermoproteota</taxon>
        <taxon>Thermoprotei</taxon>
        <taxon>Desulfurococcales</taxon>
        <taxon>Desulfurococcaceae</taxon>
        <taxon>Ignisphaera</taxon>
    </lineage>
</organism>
<comment type="caution">
    <text evidence="8">The sequence shown here is derived from an EMBL/GenBank/DDBJ whole genome shotgun (WGS) entry which is preliminary data.</text>
</comment>
<evidence type="ECO:0000256" key="1">
    <source>
        <dbReference type="ARBA" id="ARBA00004162"/>
    </source>
</evidence>
<keyword evidence="5 6" id="KW-0472">Membrane</keyword>
<protein>
    <submittedName>
        <fullName evidence="8">PspC domain-containing protein</fullName>
    </submittedName>
</protein>
<dbReference type="InterPro" id="IPR052027">
    <property type="entry name" value="PspC"/>
</dbReference>
<dbReference type="AlphaFoldDB" id="A0ABD4Z8H8"/>
<gene>
    <name evidence="8" type="ORF">QPL79_09130</name>
</gene>
<feature type="transmembrane region" description="Helical" evidence="6">
    <location>
        <begin position="33"/>
        <end position="59"/>
    </location>
</feature>
<evidence type="ECO:0000313" key="8">
    <source>
        <dbReference type="EMBL" id="MDK6029525.1"/>
    </source>
</evidence>
<evidence type="ECO:0000256" key="2">
    <source>
        <dbReference type="ARBA" id="ARBA00022475"/>
    </source>
</evidence>
<evidence type="ECO:0000256" key="5">
    <source>
        <dbReference type="ARBA" id="ARBA00023136"/>
    </source>
</evidence>
<keyword evidence="4 6" id="KW-1133">Transmembrane helix</keyword>
<name>A0ABD4Z8H8_9CREN</name>
<evidence type="ECO:0000259" key="7">
    <source>
        <dbReference type="Pfam" id="PF04024"/>
    </source>
</evidence>
<dbReference type="InterPro" id="IPR007168">
    <property type="entry name" value="Phageshock_PspC_N"/>
</dbReference>
<keyword evidence="3 6" id="KW-0812">Transmembrane</keyword>
<dbReference type="PANTHER" id="PTHR33885:SF3">
    <property type="entry name" value="PHAGE SHOCK PROTEIN C"/>
    <property type="match status" value="1"/>
</dbReference>
<keyword evidence="2" id="KW-1003">Cell membrane</keyword>
<dbReference type="Pfam" id="PF04024">
    <property type="entry name" value="PspC"/>
    <property type="match status" value="1"/>
</dbReference>
<evidence type="ECO:0000313" key="9">
    <source>
        <dbReference type="Proteomes" id="UP001529235"/>
    </source>
</evidence>
<dbReference type="GO" id="GO:0005886">
    <property type="term" value="C:plasma membrane"/>
    <property type="evidence" value="ECO:0007669"/>
    <property type="project" value="UniProtKB-SubCell"/>
</dbReference>
<proteinExistence type="predicted"/>
<dbReference type="EMBL" id="JASNVW010000011">
    <property type="protein sequence ID" value="MDK6029525.1"/>
    <property type="molecule type" value="Genomic_DNA"/>
</dbReference>
<accession>A0ABD4Z8H8</accession>
<keyword evidence="9" id="KW-1185">Reference proteome</keyword>
<dbReference type="RefSeq" id="WP_285274512.1">
    <property type="nucleotide sequence ID" value="NZ_JASNVW010000011.1"/>
</dbReference>
<reference evidence="8 9" key="1">
    <citation type="submission" date="2023-05" db="EMBL/GenBank/DDBJ databases">
        <title>A new hyperthermophilic archaea 'Ignisphaera cupida' sp. nov. and description of the family 'Ignisphaeraceae' fam. nov.</title>
        <authorList>
            <person name="Podosokorskaya O.A."/>
            <person name="Elcheninov A.G."/>
            <person name="Klukina A."/>
            <person name="Merkel A.Y."/>
        </authorList>
    </citation>
    <scope>NUCLEOTIDE SEQUENCE [LARGE SCALE GENOMIC DNA]</scope>
    <source>
        <strain evidence="8 9">4213-co</strain>
    </source>
</reference>
<evidence type="ECO:0000256" key="6">
    <source>
        <dbReference type="SAM" id="Phobius"/>
    </source>
</evidence>
<feature type="transmembrane region" description="Helical" evidence="6">
    <location>
        <begin position="85"/>
        <end position="109"/>
    </location>
</feature>